<sequence length="344" mass="36881">MSDLLHLQTAACGRPSPATIDAVRQHLELEAAEGGYVAEEQAAPRLRRLKAGVGRLLGHDADAVCFTTSATDGLEQLLRRWPLPEDADVLVAAGEWGPNRDRFLAHGLRVRTAAVDAHGRLDLAELQRELRIDPPALVHLVSLASHRALAQPVAEALRLCGEAGVPLWVDAAQALAHLPTGFGADAVYAPARKWLAAPRGVGFLAVAAPWRDRFSGLDDEECSVASRVGAAQALAELPTDHVDRLAAVGRRLREAVADVEGWEVADPPGATGALVGLRPTADQDVEAVQRRLHQEHRVLTTACLTWRAPDDMAEPLLRLAPAELAEADVERLTGSLRLRKPSLG</sequence>
<evidence type="ECO:0000256" key="2">
    <source>
        <dbReference type="ARBA" id="ARBA00022898"/>
    </source>
</evidence>
<keyword evidence="2" id="KW-0663">Pyridoxal phosphate</keyword>
<name>A0A3L8P3X4_9ACTN</name>
<feature type="domain" description="Aminotransferase class V" evidence="3">
    <location>
        <begin position="9"/>
        <end position="207"/>
    </location>
</feature>
<dbReference type="OrthoDB" id="9808002at2"/>
<comment type="cofactor">
    <cofactor evidence="1">
        <name>pyridoxal 5'-phosphate</name>
        <dbReference type="ChEBI" id="CHEBI:597326"/>
    </cofactor>
</comment>
<evidence type="ECO:0000256" key="1">
    <source>
        <dbReference type="ARBA" id="ARBA00001933"/>
    </source>
</evidence>
<gene>
    <name evidence="4" type="ORF">D9V37_05960</name>
</gene>
<dbReference type="InterPro" id="IPR015424">
    <property type="entry name" value="PyrdxlP-dep_Trfase"/>
</dbReference>
<evidence type="ECO:0000259" key="3">
    <source>
        <dbReference type="Pfam" id="PF00266"/>
    </source>
</evidence>
<dbReference type="PANTHER" id="PTHR43586">
    <property type="entry name" value="CYSTEINE DESULFURASE"/>
    <property type="match status" value="1"/>
</dbReference>
<dbReference type="Proteomes" id="UP000281708">
    <property type="component" value="Unassembled WGS sequence"/>
</dbReference>
<dbReference type="EMBL" id="RDBE01000006">
    <property type="protein sequence ID" value="RLV49483.1"/>
    <property type="molecule type" value="Genomic_DNA"/>
</dbReference>
<dbReference type="InterPro" id="IPR015422">
    <property type="entry name" value="PyrdxlP-dep_Trfase_small"/>
</dbReference>
<evidence type="ECO:0000313" key="5">
    <source>
        <dbReference type="Proteomes" id="UP000281708"/>
    </source>
</evidence>
<dbReference type="GO" id="GO:0008483">
    <property type="term" value="F:transaminase activity"/>
    <property type="evidence" value="ECO:0007669"/>
    <property type="project" value="UniProtKB-KW"/>
</dbReference>
<proteinExistence type="predicted"/>
<dbReference type="InterPro" id="IPR015421">
    <property type="entry name" value="PyrdxlP-dep_Trfase_major"/>
</dbReference>
<organism evidence="4 5">
    <name type="scientific">Nocardioides mangrovicus</name>
    <dbReference type="NCBI Taxonomy" id="2478913"/>
    <lineage>
        <taxon>Bacteria</taxon>
        <taxon>Bacillati</taxon>
        <taxon>Actinomycetota</taxon>
        <taxon>Actinomycetes</taxon>
        <taxon>Propionibacteriales</taxon>
        <taxon>Nocardioidaceae</taxon>
        <taxon>Nocardioides</taxon>
    </lineage>
</organism>
<dbReference type="RefSeq" id="WP_121805248.1">
    <property type="nucleotide sequence ID" value="NZ_RDBE01000006.1"/>
</dbReference>
<dbReference type="SUPFAM" id="SSF53383">
    <property type="entry name" value="PLP-dependent transferases"/>
    <property type="match status" value="1"/>
</dbReference>
<dbReference type="AlphaFoldDB" id="A0A3L8P3X4"/>
<dbReference type="PANTHER" id="PTHR43586:SF8">
    <property type="entry name" value="CYSTEINE DESULFURASE 1, CHLOROPLASTIC"/>
    <property type="match status" value="1"/>
</dbReference>
<protein>
    <submittedName>
        <fullName evidence="4">Aminotransferase class V-fold PLP-dependent enzyme</fullName>
    </submittedName>
</protein>
<comment type="caution">
    <text evidence="4">The sequence shown here is derived from an EMBL/GenBank/DDBJ whole genome shotgun (WGS) entry which is preliminary data.</text>
</comment>
<keyword evidence="5" id="KW-1185">Reference proteome</keyword>
<dbReference type="Gene3D" id="3.40.640.10">
    <property type="entry name" value="Type I PLP-dependent aspartate aminotransferase-like (Major domain)"/>
    <property type="match status" value="1"/>
</dbReference>
<dbReference type="Gene3D" id="3.90.1150.10">
    <property type="entry name" value="Aspartate Aminotransferase, domain 1"/>
    <property type="match status" value="1"/>
</dbReference>
<dbReference type="Pfam" id="PF00266">
    <property type="entry name" value="Aminotran_5"/>
    <property type="match status" value="1"/>
</dbReference>
<reference evidence="4 5" key="1">
    <citation type="submission" date="2018-10" db="EMBL/GenBank/DDBJ databases">
        <title>Marmoricola sp. 4Q3S-7 whole genome shotgun sequence.</title>
        <authorList>
            <person name="Li F."/>
        </authorList>
    </citation>
    <scope>NUCLEOTIDE SEQUENCE [LARGE SCALE GENOMIC DNA]</scope>
    <source>
        <strain evidence="4 5">4Q3S-7</strain>
    </source>
</reference>
<evidence type="ECO:0000313" key="4">
    <source>
        <dbReference type="EMBL" id="RLV49483.1"/>
    </source>
</evidence>
<accession>A0A3L8P3X4</accession>
<keyword evidence="4" id="KW-0032">Aminotransferase</keyword>
<keyword evidence="4" id="KW-0808">Transferase</keyword>
<dbReference type="InterPro" id="IPR000192">
    <property type="entry name" value="Aminotrans_V_dom"/>
</dbReference>